<reference evidence="2" key="1">
    <citation type="submission" date="2021-04" db="EMBL/GenBank/DDBJ databases">
        <title>Genomic features of Candidatus Phytoplasma meliae isolate ChTYXIII (1SrXIII-G).</title>
        <authorList>
            <person name="Fernandez F.D."/>
            <person name="Conci L.R."/>
        </authorList>
    </citation>
    <scope>NUCLEOTIDE SEQUENCE [LARGE SCALE GENOMIC DNA]</scope>
    <source>
        <strain evidence="2">ChTYXIII-Mo</strain>
    </source>
</reference>
<evidence type="ECO:0000256" key="1">
    <source>
        <dbReference type="SAM" id="MobiDB-lite"/>
    </source>
</evidence>
<sequence>MDSPPNPSYRRRTNNILRKKIENQNKLLQNPPKQEQIPQETITTHPPQSNNPLKHHKTQRCHHLLRRMRNHLR</sequence>
<gene>
    <name evidence="2" type="ORF">CHTY_002655</name>
</gene>
<comment type="caution">
    <text evidence="2">The sequence shown here is derived from an EMBL/GenBank/DDBJ whole genome shotgun (WGS) entry which is preliminary data.</text>
</comment>
<evidence type="ECO:0000313" key="2">
    <source>
        <dbReference type="EMBL" id="MBP5836118.1"/>
    </source>
</evidence>
<feature type="compositionally biased region" description="Polar residues" evidence="1">
    <location>
        <begin position="24"/>
        <end position="52"/>
    </location>
</feature>
<evidence type="ECO:0000313" key="3">
    <source>
        <dbReference type="Proteomes" id="UP001195571"/>
    </source>
</evidence>
<dbReference type="Proteomes" id="UP001195571">
    <property type="component" value="Unassembled WGS sequence"/>
</dbReference>
<accession>A0ABS5CYR4</accession>
<protein>
    <submittedName>
        <fullName evidence="2">Uncharacterized protein</fullName>
    </submittedName>
</protein>
<proteinExistence type="predicted"/>
<organism evidence="2 3">
    <name type="scientific">Candidatus Phytoplasma meliae</name>
    <dbReference type="NCBI Taxonomy" id="1848402"/>
    <lineage>
        <taxon>Bacteria</taxon>
        <taxon>Bacillati</taxon>
        <taxon>Mycoplasmatota</taxon>
        <taxon>Mollicutes</taxon>
        <taxon>Acholeplasmatales</taxon>
        <taxon>Acholeplasmataceae</taxon>
        <taxon>Candidatus Phytoplasma</taxon>
        <taxon>16SrXIII (Mexican periwinkle virescence group)</taxon>
    </lineage>
</organism>
<name>A0ABS5CYR4_9MOLU</name>
<dbReference type="RefSeq" id="WP_203552380.1">
    <property type="nucleotide sequence ID" value="NZ_JACAOD020000012.1"/>
</dbReference>
<feature type="region of interest" description="Disordered" evidence="1">
    <location>
        <begin position="22"/>
        <end position="61"/>
    </location>
</feature>
<dbReference type="EMBL" id="JACAOD020000012">
    <property type="protein sequence ID" value="MBP5836118.1"/>
    <property type="molecule type" value="Genomic_DNA"/>
</dbReference>
<keyword evidence="3" id="KW-1185">Reference proteome</keyword>